<sequence>MKSAYILAASAALVASVQAQCECDPADSACLSECVGNTNQCISECHSNECYSRCIAYHWPGADPNSASNRWEQPTSTWQRESSTMWVQPTSSQWNNNGQSSQWPTSSVWVPSGAPTMGQSTPWSQSGWPSATTWAPGYSYSGMVPSASASASTSGSMSTLHMSKAVLGVTLAAAAYMLRSL</sequence>
<evidence type="ECO:0000313" key="3">
    <source>
        <dbReference type="Proteomes" id="UP000014254"/>
    </source>
</evidence>
<dbReference type="OMA" id="CISECHS"/>
<gene>
    <name evidence="2" type="ORF">HMPREF1544_07610</name>
</gene>
<evidence type="ECO:0000313" key="2">
    <source>
        <dbReference type="EMBL" id="EPB85617.1"/>
    </source>
</evidence>
<dbReference type="VEuPathDB" id="FungiDB:HMPREF1544_07610"/>
<protein>
    <recommendedName>
        <fullName evidence="4">Extracellular membrane protein CFEM domain-containing protein</fullName>
    </recommendedName>
</protein>
<name>S2JAZ3_MUCC1</name>
<accession>S2JAZ3</accession>
<reference evidence="3" key="1">
    <citation type="submission" date="2013-05" db="EMBL/GenBank/DDBJ databases">
        <title>The Genome sequence of Mucor circinelloides f. circinelloides 1006PhL.</title>
        <authorList>
            <consortium name="The Broad Institute Genomics Platform"/>
            <person name="Cuomo C."/>
            <person name="Earl A."/>
            <person name="Findley K."/>
            <person name="Lee S.C."/>
            <person name="Walker B."/>
            <person name="Young S."/>
            <person name="Zeng Q."/>
            <person name="Gargeya S."/>
            <person name="Fitzgerald M."/>
            <person name="Haas B."/>
            <person name="Abouelleil A."/>
            <person name="Allen A.W."/>
            <person name="Alvarado L."/>
            <person name="Arachchi H.M."/>
            <person name="Berlin A.M."/>
            <person name="Chapman S.B."/>
            <person name="Gainer-Dewar J."/>
            <person name="Goldberg J."/>
            <person name="Griggs A."/>
            <person name="Gujja S."/>
            <person name="Hansen M."/>
            <person name="Howarth C."/>
            <person name="Imamovic A."/>
            <person name="Ireland A."/>
            <person name="Larimer J."/>
            <person name="McCowan C."/>
            <person name="Murphy C."/>
            <person name="Pearson M."/>
            <person name="Poon T.W."/>
            <person name="Priest M."/>
            <person name="Roberts A."/>
            <person name="Saif S."/>
            <person name="Shea T."/>
            <person name="Sisk P."/>
            <person name="Sykes S."/>
            <person name="Wortman J."/>
            <person name="Nusbaum C."/>
            <person name="Birren B."/>
        </authorList>
    </citation>
    <scope>NUCLEOTIDE SEQUENCE [LARGE SCALE GENOMIC DNA]</scope>
    <source>
        <strain evidence="3">1006PhL</strain>
    </source>
</reference>
<dbReference type="Proteomes" id="UP000014254">
    <property type="component" value="Unassembled WGS sequence"/>
</dbReference>
<evidence type="ECO:0000256" key="1">
    <source>
        <dbReference type="SAM" id="SignalP"/>
    </source>
</evidence>
<keyword evidence="1" id="KW-0732">Signal</keyword>
<keyword evidence="3" id="KW-1185">Reference proteome</keyword>
<proteinExistence type="predicted"/>
<evidence type="ECO:0008006" key="4">
    <source>
        <dbReference type="Google" id="ProtNLM"/>
    </source>
</evidence>
<feature type="chain" id="PRO_5004497044" description="Extracellular membrane protein CFEM domain-containing protein" evidence="1">
    <location>
        <begin position="20"/>
        <end position="181"/>
    </location>
</feature>
<organism evidence="2 3">
    <name type="scientific">Mucor circinelloides f. circinelloides (strain 1006PhL)</name>
    <name type="common">Mucormycosis agent</name>
    <name type="synonym">Calyptromyces circinelloides</name>
    <dbReference type="NCBI Taxonomy" id="1220926"/>
    <lineage>
        <taxon>Eukaryota</taxon>
        <taxon>Fungi</taxon>
        <taxon>Fungi incertae sedis</taxon>
        <taxon>Mucoromycota</taxon>
        <taxon>Mucoromycotina</taxon>
        <taxon>Mucoromycetes</taxon>
        <taxon>Mucorales</taxon>
        <taxon>Mucorineae</taxon>
        <taxon>Mucoraceae</taxon>
        <taxon>Mucor</taxon>
    </lineage>
</organism>
<dbReference type="AlphaFoldDB" id="S2JAZ3"/>
<dbReference type="STRING" id="1220926.S2JAZ3"/>
<dbReference type="OrthoDB" id="2287961at2759"/>
<dbReference type="InParanoid" id="S2JAZ3"/>
<feature type="signal peptide" evidence="1">
    <location>
        <begin position="1"/>
        <end position="19"/>
    </location>
</feature>
<dbReference type="EMBL" id="KE124008">
    <property type="protein sequence ID" value="EPB85617.1"/>
    <property type="molecule type" value="Genomic_DNA"/>
</dbReference>